<dbReference type="Proteomes" id="UP001141806">
    <property type="component" value="Unassembled WGS sequence"/>
</dbReference>
<dbReference type="PANTHER" id="PTHR33132:SF142">
    <property type="entry name" value="SERINE-RICH PROTEIN-LIKE PROTEIN"/>
    <property type="match status" value="1"/>
</dbReference>
<evidence type="ECO:0000313" key="3">
    <source>
        <dbReference type="Proteomes" id="UP001141806"/>
    </source>
</evidence>
<comment type="caution">
    <text evidence="2">The sequence shown here is derived from an EMBL/GenBank/DDBJ whole genome shotgun (WGS) entry which is preliminary data.</text>
</comment>
<evidence type="ECO:0000256" key="1">
    <source>
        <dbReference type="SAM" id="MobiDB-lite"/>
    </source>
</evidence>
<accession>A0A9Q0H588</accession>
<evidence type="ECO:0000313" key="2">
    <source>
        <dbReference type="EMBL" id="KAJ4958871.1"/>
    </source>
</evidence>
<dbReference type="OrthoDB" id="638181at2759"/>
<feature type="compositionally biased region" description="Polar residues" evidence="1">
    <location>
        <begin position="8"/>
        <end position="30"/>
    </location>
</feature>
<protein>
    <submittedName>
        <fullName evidence="2">Uncharacterized protein</fullName>
    </submittedName>
</protein>
<gene>
    <name evidence="2" type="ORF">NE237_025982</name>
</gene>
<feature type="region of interest" description="Disordered" evidence="1">
    <location>
        <begin position="1"/>
        <end position="38"/>
    </location>
</feature>
<sequence>MASRKSDLNTSKSQSNSNNRTCLCSPTTHPGSFRCTLHRDTPRKVSNRSKIRHVLSSSVNRSESSKMIAKANLLKVFLPQIIKPSIHNLRRRRNFQPKPTRFCLTSNGYININREGMAVS</sequence>
<dbReference type="PANTHER" id="PTHR33132">
    <property type="entry name" value="OSJNBB0118P14.9 PROTEIN"/>
    <property type="match status" value="1"/>
</dbReference>
<proteinExistence type="predicted"/>
<organism evidence="2 3">
    <name type="scientific">Protea cynaroides</name>
    <dbReference type="NCBI Taxonomy" id="273540"/>
    <lineage>
        <taxon>Eukaryota</taxon>
        <taxon>Viridiplantae</taxon>
        <taxon>Streptophyta</taxon>
        <taxon>Embryophyta</taxon>
        <taxon>Tracheophyta</taxon>
        <taxon>Spermatophyta</taxon>
        <taxon>Magnoliopsida</taxon>
        <taxon>Proteales</taxon>
        <taxon>Proteaceae</taxon>
        <taxon>Protea</taxon>
    </lineage>
</organism>
<dbReference type="EMBL" id="JAMYWD010000010">
    <property type="protein sequence ID" value="KAJ4958871.1"/>
    <property type="molecule type" value="Genomic_DNA"/>
</dbReference>
<keyword evidence="3" id="KW-1185">Reference proteome</keyword>
<dbReference type="AlphaFoldDB" id="A0A9Q0H588"/>
<reference evidence="2" key="1">
    <citation type="journal article" date="2023" name="Plant J.">
        <title>The genome of the king protea, Protea cynaroides.</title>
        <authorList>
            <person name="Chang J."/>
            <person name="Duong T.A."/>
            <person name="Schoeman C."/>
            <person name="Ma X."/>
            <person name="Roodt D."/>
            <person name="Barker N."/>
            <person name="Li Z."/>
            <person name="Van de Peer Y."/>
            <person name="Mizrachi E."/>
        </authorList>
    </citation>
    <scope>NUCLEOTIDE SEQUENCE</scope>
    <source>
        <tissue evidence="2">Young leaves</tissue>
    </source>
</reference>
<name>A0A9Q0H588_9MAGN</name>